<dbReference type="SUPFAM" id="SSF50998">
    <property type="entry name" value="Quinoprotein alcohol dehydrogenase-like"/>
    <property type="match status" value="1"/>
</dbReference>
<reference evidence="4 5" key="1">
    <citation type="submission" date="2024-09" db="EMBL/GenBank/DDBJ databases">
        <authorList>
            <person name="Sun Q."/>
            <person name="Mori K."/>
        </authorList>
    </citation>
    <scope>NUCLEOTIDE SEQUENCE [LARGE SCALE GENOMIC DNA]</scope>
    <source>
        <strain evidence="4 5">TBRC 2205</strain>
    </source>
</reference>
<evidence type="ECO:0000259" key="3">
    <source>
        <dbReference type="Pfam" id="PF13360"/>
    </source>
</evidence>
<feature type="compositionally biased region" description="Pro residues" evidence="1">
    <location>
        <begin position="476"/>
        <end position="485"/>
    </location>
</feature>
<dbReference type="InterPro" id="IPR015943">
    <property type="entry name" value="WD40/YVTN_repeat-like_dom_sf"/>
</dbReference>
<name>A0ABV6P648_9ACTN</name>
<dbReference type="EMBL" id="JBHLUE010000034">
    <property type="protein sequence ID" value="MFC0568516.1"/>
    <property type="molecule type" value="Genomic_DNA"/>
</dbReference>
<dbReference type="Proteomes" id="UP001589894">
    <property type="component" value="Unassembled WGS sequence"/>
</dbReference>
<evidence type="ECO:0000313" key="4">
    <source>
        <dbReference type="EMBL" id="MFC0568516.1"/>
    </source>
</evidence>
<dbReference type="RefSeq" id="WP_377344030.1">
    <property type="nucleotide sequence ID" value="NZ_JBHLUE010000034.1"/>
</dbReference>
<keyword evidence="5" id="KW-1185">Reference proteome</keyword>
<evidence type="ECO:0000256" key="2">
    <source>
        <dbReference type="SAM" id="Phobius"/>
    </source>
</evidence>
<protein>
    <submittedName>
        <fullName evidence="4">PQQ-binding-like beta-propeller repeat protein</fullName>
    </submittedName>
</protein>
<keyword evidence="2" id="KW-0812">Transmembrane</keyword>
<gene>
    <name evidence="4" type="ORF">ACFFHU_30830</name>
</gene>
<dbReference type="Gene3D" id="2.130.10.10">
    <property type="entry name" value="YVTN repeat-like/Quinoprotein amine dehydrogenase"/>
    <property type="match status" value="1"/>
</dbReference>
<feature type="domain" description="Pyrrolo-quinoline quinone repeat" evidence="3">
    <location>
        <begin position="265"/>
        <end position="405"/>
    </location>
</feature>
<evidence type="ECO:0000256" key="1">
    <source>
        <dbReference type="SAM" id="MobiDB-lite"/>
    </source>
</evidence>
<evidence type="ECO:0000313" key="5">
    <source>
        <dbReference type="Proteomes" id="UP001589894"/>
    </source>
</evidence>
<feature type="transmembrane region" description="Helical" evidence="2">
    <location>
        <begin position="12"/>
        <end position="32"/>
    </location>
</feature>
<dbReference type="Pfam" id="PF13360">
    <property type="entry name" value="PQQ_2"/>
    <property type="match status" value="1"/>
</dbReference>
<comment type="caution">
    <text evidence="4">The sequence shown here is derived from an EMBL/GenBank/DDBJ whole genome shotgun (WGS) entry which is preliminary data.</text>
</comment>
<keyword evidence="2" id="KW-1133">Transmembrane helix</keyword>
<keyword evidence="2" id="KW-0472">Membrane</keyword>
<sequence length="485" mass="50426">MAKGNGPCVKCWLAFAAVAVVILAVTGVWNPFPKMWQWASSSRALSDPKPAWQQQMGGTPTTATIAGDAVVVEERTVVEARSRATGVQLWQRKADWAAVAGDGPDAVVLVGKLLTRGYDVLDPTSGTVRRKDTSAQAVWAYRNALLDARCSSSTDCTLTAWDPRGSTALWSTFIPGVSTGLTADSPRGLNPRPIDARQVDDDAAGPQLMPPLLGLPVDGKVVVVDTAIGRVVQNTKPAQEDRVVVVGGRVVRVQARSADGTCYFTVTATDPANGQEVWRRTGLNLRTADGAGCAQRENPQGGQNVLVGVGADGRELVLDAYDGRQLWTGAAGEKLLAVDDRYAVARAGDQKSVNSHELAFGGLRWTRSVDAKAAVALTPYAAVVIDNEPDRIIAVDPRTGRELVNVHSTAKVLAVGPAGMVIGDGRDIGYLPFGTIQGAPGPAPGRPVGSPTGDGNGDGVPATPAPTCGGPKNEVCPPPADGAAG</sequence>
<organism evidence="4 5">
    <name type="scientific">Plantactinospora siamensis</name>
    <dbReference type="NCBI Taxonomy" id="555372"/>
    <lineage>
        <taxon>Bacteria</taxon>
        <taxon>Bacillati</taxon>
        <taxon>Actinomycetota</taxon>
        <taxon>Actinomycetes</taxon>
        <taxon>Micromonosporales</taxon>
        <taxon>Micromonosporaceae</taxon>
        <taxon>Plantactinospora</taxon>
    </lineage>
</organism>
<feature type="region of interest" description="Disordered" evidence="1">
    <location>
        <begin position="439"/>
        <end position="485"/>
    </location>
</feature>
<dbReference type="InterPro" id="IPR011047">
    <property type="entry name" value="Quinoprotein_ADH-like_sf"/>
</dbReference>
<dbReference type="InterPro" id="IPR002372">
    <property type="entry name" value="PQQ_rpt_dom"/>
</dbReference>
<accession>A0ABV6P648</accession>
<proteinExistence type="predicted"/>